<keyword evidence="5 6" id="KW-0472">Membrane</keyword>
<reference evidence="8 9" key="1">
    <citation type="submission" date="2023-11" db="EMBL/GenBank/DDBJ databases">
        <authorList>
            <person name="Bao R."/>
        </authorList>
    </citation>
    <scope>NUCLEOTIDE SEQUENCE [LARGE SCALE GENOMIC DNA]</scope>
    <source>
        <strain evidence="8 9">PJ23</strain>
    </source>
</reference>
<evidence type="ECO:0000256" key="5">
    <source>
        <dbReference type="ARBA" id="ARBA00023136"/>
    </source>
</evidence>
<dbReference type="Proteomes" id="UP001274321">
    <property type="component" value="Unassembled WGS sequence"/>
</dbReference>
<dbReference type="RefSeq" id="WP_319844598.1">
    <property type="nucleotide sequence ID" value="NZ_JAXAFJ010000005.1"/>
</dbReference>
<keyword evidence="9" id="KW-1185">Reference proteome</keyword>
<gene>
    <name evidence="8" type="ORF">SCD90_10375</name>
</gene>
<evidence type="ECO:0000256" key="3">
    <source>
        <dbReference type="ARBA" id="ARBA00022692"/>
    </source>
</evidence>
<dbReference type="Gene3D" id="2.60.120.260">
    <property type="entry name" value="Galactose-binding domain-like"/>
    <property type="match status" value="2"/>
</dbReference>
<comment type="pathway">
    <text evidence="6">Glycan metabolism; bacterial cellulose biosynthesis.</text>
</comment>
<keyword evidence="4 6" id="KW-1133">Transmembrane helix</keyword>
<feature type="signal peptide" evidence="6">
    <location>
        <begin position="1"/>
        <end position="21"/>
    </location>
</feature>
<comment type="subcellular location">
    <subcellularLocation>
        <location evidence="6">Cell inner membrane</location>
    </subcellularLocation>
    <subcellularLocation>
        <location evidence="1">Cell membrane</location>
        <topology evidence="1">Single-pass membrane protein</topology>
    </subcellularLocation>
</comment>
<evidence type="ECO:0000256" key="2">
    <source>
        <dbReference type="ARBA" id="ARBA00022475"/>
    </source>
</evidence>
<organism evidence="8 9">
    <name type="scientific">Terrihabitans rhizophilus</name>
    <dbReference type="NCBI Taxonomy" id="3092662"/>
    <lineage>
        <taxon>Bacteria</taxon>
        <taxon>Pseudomonadati</taxon>
        <taxon>Pseudomonadota</taxon>
        <taxon>Alphaproteobacteria</taxon>
        <taxon>Hyphomicrobiales</taxon>
        <taxon>Terrihabitans</taxon>
    </lineage>
</organism>
<keyword evidence="2 6" id="KW-1003">Cell membrane</keyword>
<evidence type="ECO:0000256" key="4">
    <source>
        <dbReference type="ARBA" id="ARBA00022989"/>
    </source>
</evidence>
<dbReference type="EMBL" id="JAXAFJ010000005">
    <property type="protein sequence ID" value="MDX6806471.1"/>
    <property type="molecule type" value="Genomic_DNA"/>
</dbReference>
<comment type="caution">
    <text evidence="8">The sequence shown here is derived from an EMBL/GenBank/DDBJ whole genome shotgun (WGS) entry which is preliminary data.</text>
</comment>
<dbReference type="PANTHER" id="PTHR39083">
    <property type="entry name" value="CYCLIC DI-GMP-BINDING PROTEIN"/>
    <property type="match status" value="1"/>
</dbReference>
<evidence type="ECO:0000256" key="7">
    <source>
        <dbReference type="SAM" id="MobiDB-lite"/>
    </source>
</evidence>
<proteinExistence type="inferred from homology"/>
<keyword evidence="6" id="KW-0135">Cellulose biosynthesis</keyword>
<keyword evidence="6" id="KW-0973">c-di-GMP</keyword>
<accession>A0ABU4RPD8</accession>
<evidence type="ECO:0000256" key="1">
    <source>
        <dbReference type="ARBA" id="ARBA00004162"/>
    </source>
</evidence>
<feature type="chain" id="PRO_5044956712" description="Cyclic di-GMP-binding protein" evidence="6">
    <location>
        <begin position="22"/>
        <end position="814"/>
    </location>
</feature>
<comment type="subunit">
    <text evidence="6">Tightly associated with the cellulose synthase catalytic subunit.</text>
</comment>
<protein>
    <recommendedName>
        <fullName evidence="6">Cyclic di-GMP-binding protein</fullName>
    </recommendedName>
    <alternativeName>
        <fullName evidence="6">Cellulose synthase regulatory subunit</fullName>
    </alternativeName>
</protein>
<sequence length="814" mass="86698">MLRGYLLAIALAALATGPAAAQSGGNVAPFDIGGTGVRPAPREPEPALQPEPQAPVAPEAAQPAAAQISRYLVPFPTMRLQGEIDNRSWVLHLTRDEADENASLSLRYLNSVMVMPEASRLRIFINGTRVLEQAISSSNEPGRATAPIPAGVLQAGPNTIRVQAVMYHRTDCTTQSTFELWTDVQPEGTGLVLGNQSGAPRITNLEDLASVGFDVDGRTTIRVLVPSSGQSQVAAPLMRLSQAVALRGHFAHPQVRVYDRASDVPTAGPGMLTIVMGTGPDLPRMLARPPAEALARASVVFAEDAKLGPVAIVGGPTWTEVRAAVDSVAAALERPVSVPRTSLDTTGWLAPEPPFITEPRSVRLADLGVPTQEFAGRVFRTRFAVGLPSDFFANAYGTGTLYLDAAYGASVLPASHLDVYVNGNLASTLTLTEQEGRIYRHFPLDVPLRHFRPGVNQMMIEAVVNTAQDAACAPGATIPGSSRFVLFDTTEFAVPRFARLGKRPDLAATAGTGFPYNRAPQPTGLILGRQDAVTFSAAATLMARMAQAAGRPIALDTTMSPANATSRNAIFVGAVGQMPPGVLNQLKLAEDIATSWRAPDMQQAAFTPSDPYVNALEAYQRSLSVRDPRQTKATPEPRDTEEVYDRWREDLSGGGGIRGQYQAFREWLERKFDLSSQSLSILPAEEALFTPAPATALLMTQGGSPDGAGTWTLVSAPTGDALLTSVSDVAAPGLWNTIGGRVSTYEAVTGRVRVQAPSRLEYVQTQPLAATNARLIAANWLSANTVYYASGLLLLCTLLGAYTFNFLGRLGRQS</sequence>
<evidence type="ECO:0000313" key="8">
    <source>
        <dbReference type="EMBL" id="MDX6806471.1"/>
    </source>
</evidence>
<dbReference type="PANTHER" id="PTHR39083:SF1">
    <property type="entry name" value="CYCLIC DI-GMP-BINDING PROTEIN"/>
    <property type="match status" value="1"/>
</dbReference>
<name>A0ABU4RPD8_9HYPH</name>
<keyword evidence="6" id="KW-0997">Cell inner membrane</keyword>
<dbReference type="InterPro" id="IPR018513">
    <property type="entry name" value="Cell_synthase_bac"/>
</dbReference>
<keyword evidence="6" id="KW-0732">Signal</keyword>
<comment type="similarity">
    <text evidence="6">Belongs to the AcsB/BcsB family.</text>
</comment>
<evidence type="ECO:0000313" key="9">
    <source>
        <dbReference type="Proteomes" id="UP001274321"/>
    </source>
</evidence>
<evidence type="ECO:0000256" key="6">
    <source>
        <dbReference type="RuleBase" id="RU365021"/>
    </source>
</evidence>
<feature type="region of interest" description="Disordered" evidence="7">
    <location>
        <begin position="32"/>
        <end position="60"/>
    </location>
</feature>
<keyword evidence="3 6" id="KW-0812">Transmembrane</keyword>
<dbReference type="Pfam" id="PF03170">
    <property type="entry name" value="BcsB"/>
    <property type="match status" value="1"/>
</dbReference>
<feature type="transmembrane region" description="Helical" evidence="6">
    <location>
        <begin position="786"/>
        <end position="807"/>
    </location>
</feature>
<comment type="function">
    <text evidence="6">Binds the cellulose synthase activator, bis-(3'-5') cyclic diguanylic acid (c-di-GMP).</text>
</comment>